<dbReference type="InterPro" id="IPR000299">
    <property type="entry name" value="FERM_domain"/>
</dbReference>
<name>A0A6P4XXB3_BRABE</name>
<dbReference type="InterPro" id="IPR019748">
    <property type="entry name" value="FERM_central"/>
</dbReference>
<dbReference type="RefSeq" id="XP_019621260.1">
    <property type="nucleotide sequence ID" value="XM_019765701.1"/>
</dbReference>
<dbReference type="KEGG" id="bbel:109467654"/>
<dbReference type="Pfam" id="PF00373">
    <property type="entry name" value="FERM_M"/>
    <property type="match status" value="1"/>
</dbReference>
<keyword evidence="2" id="KW-1003">Cell membrane</keyword>
<dbReference type="InterPro" id="IPR035963">
    <property type="entry name" value="FERM_2"/>
</dbReference>
<dbReference type="InterPro" id="IPR008954">
    <property type="entry name" value="Moesin_tail_sf"/>
</dbReference>
<evidence type="ECO:0000256" key="4">
    <source>
        <dbReference type="SAM" id="Coils"/>
    </source>
</evidence>
<dbReference type="InterPro" id="IPR000798">
    <property type="entry name" value="Ez/rad/moesin-like"/>
</dbReference>
<dbReference type="InterPro" id="IPR011174">
    <property type="entry name" value="ERM"/>
</dbReference>
<dbReference type="Pfam" id="PF00769">
    <property type="entry name" value="ERM_C"/>
    <property type="match status" value="1"/>
</dbReference>
<dbReference type="Proteomes" id="UP000515135">
    <property type="component" value="Unplaced"/>
</dbReference>
<evidence type="ECO:0000313" key="6">
    <source>
        <dbReference type="Proteomes" id="UP000515135"/>
    </source>
</evidence>
<dbReference type="Gene3D" id="3.10.20.90">
    <property type="entry name" value="Phosphatidylinositol 3-kinase Catalytic Subunit, Chain A, domain 1"/>
    <property type="match status" value="1"/>
</dbReference>
<dbReference type="InterPro" id="IPR018979">
    <property type="entry name" value="FERM_N"/>
</dbReference>
<proteinExistence type="predicted"/>
<dbReference type="SUPFAM" id="SSF54236">
    <property type="entry name" value="Ubiquitin-like"/>
    <property type="match status" value="1"/>
</dbReference>
<evidence type="ECO:0000256" key="2">
    <source>
        <dbReference type="ARBA" id="ARBA00022475"/>
    </source>
</evidence>
<dbReference type="FunFam" id="2.30.29.30:FF:000003">
    <property type="entry name" value="Radixin isoform 1"/>
    <property type="match status" value="1"/>
</dbReference>
<dbReference type="SMART" id="SM00295">
    <property type="entry name" value="B41"/>
    <property type="match status" value="1"/>
</dbReference>
<dbReference type="PROSITE" id="PS00661">
    <property type="entry name" value="FERM_2"/>
    <property type="match status" value="1"/>
</dbReference>
<feature type="coiled-coil region" evidence="4">
    <location>
        <begin position="305"/>
        <end position="470"/>
    </location>
</feature>
<accession>A0A6P4XXB3</accession>
<dbReference type="InterPro" id="IPR011993">
    <property type="entry name" value="PH-like_dom_sf"/>
</dbReference>
<keyword evidence="6" id="KW-1185">Reference proteome</keyword>
<dbReference type="InterPro" id="IPR014352">
    <property type="entry name" value="FERM/acyl-CoA-bd_prot_sf"/>
</dbReference>
<dbReference type="Gene3D" id="1.20.80.10">
    <property type="match status" value="1"/>
</dbReference>
<reference evidence="7" key="1">
    <citation type="submission" date="2025-08" db="UniProtKB">
        <authorList>
            <consortium name="RefSeq"/>
        </authorList>
    </citation>
    <scope>IDENTIFICATION</scope>
    <source>
        <tissue evidence="7">Gonad</tissue>
    </source>
</reference>
<dbReference type="Gene3D" id="1.20.5.450">
    <property type="match status" value="1"/>
</dbReference>
<dbReference type="Pfam" id="PF20492">
    <property type="entry name" value="ERM_helical"/>
    <property type="match status" value="1"/>
</dbReference>
<feature type="domain" description="FERM" evidence="5">
    <location>
        <begin position="13"/>
        <end position="303"/>
    </location>
</feature>
<dbReference type="AlphaFoldDB" id="A0A6P4XXB3"/>
<dbReference type="PRINTS" id="PR00661">
    <property type="entry name" value="ERMFAMILY"/>
</dbReference>
<dbReference type="FunFam" id="3.10.20.90:FF:000013">
    <property type="entry name" value="radixin isoform X1"/>
    <property type="match status" value="1"/>
</dbReference>
<keyword evidence="4" id="KW-0175">Coiled coil</keyword>
<dbReference type="InterPro" id="IPR019747">
    <property type="entry name" value="FERM_CS"/>
</dbReference>
<dbReference type="CDD" id="cd17186">
    <property type="entry name" value="FERM_F1_Merlin"/>
    <property type="match status" value="1"/>
</dbReference>
<dbReference type="GO" id="GO:0003779">
    <property type="term" value="F:actin binding"/>
    <property type="evidence" value="ECO:0007669"/>
    <property type="project" value="InterPro"/>
</dbReference>
<evidence type="ECO:0000256" key="3">
    <source>
        <dbReference type="ARBA" id="ARBA00023136"/>
    </source>
</evidence>
<dbReference type="SUPFAM" id="SSF47031">
    <property type="entry name" value="Second domain of FERM"/>
    <property type="match status" value="1"/>
</dbReference>
<comment type="subcellular location">
    <subcellularLocation>
        <location evidence="1">Cell membrane</location>
        <topology evidence="1">Peripheral membrane protein</topology>
    </subcellularLocation>
</comment>
<evidence type="ECO:0000256" key="1">
    <source>
        <dbReference type="ARBA" id="ARBA00004202"/>
    </source>
</evidence>
<protein>
    <submittedName>
        <fullName evidence="7">Merlin-like</fullName>
    </submittedName>
</protein>
<organism evidence="6 7">
    <name type="scientific">Branchiostoma belcheri</name>
    <name type="common">Amphioxus</name>
    <dbReference type="NCBI Taxonomy" id="7741"/>
    <lineage>
        <taxon>Eukaryota</taxon>
        <taxon>Metazoa</taxon>
        <taxon>Chordata</taxon>
        <taxon>Cephalochordata</taxon>
        <taxon>Leptocardii</taxon>
        <taxon>Amphioxiformes</taxon>
        <taxon>Branchiostomatidae</taxon>
        <taxon>Branchiostoma</taxon>
    </lineage>
</organism>
<dbReference type="Gene3D" id="6.10.360.10">
    <property type="match status" value="1"/>
</dbReference>
<dbReference type="InterPro" id="IPR029071">
    <property type="entry name" value="Ubiquitin-like_domsf"/>
</dbReference>
<dbReference type="GeneID" id="109467654"/>
<dbReference type="InterPro" id="IPR011259">
    <property type="entry name" value="ERM_C_dom"/>
</dbReference>
<dbReference type="SUPFAM" id="SSF48678">
    <property type="entry name" value="Moesin tail domain"/>
    <property type="match status" value="1"/>
</dbReference>
<dbReference type="PANTHER" id="PTHR23281">
    <property type="entry name" value="MERLIN/MOESIN/EZRIN/RADIXIN"/>
    <property type="match status" value="1"/>
</dbReference>
<feature type="coiled-coil region" evidence="4">
    <location>
        <begin position="538"/>
        <end position="583"/>
    </location>
</feature>
<dbReference type="InterPro" id="IPR018980">
    <property type="entry name" value="FERM_PH-like_C"/>
</dbReference>
<keyword evidence="3" id="KW-0472">Membrane</keyword>
<dbReference type="PROSITE" id="PS50057">
    <property type="entry name" value="FERM_3"/>
    <property type="match status" value="1"/>
</dbReference>
<dbReference type="CDD" id="cd14473">
    <property type="entry name" value="FERM_B-lobe"/>
    <property type="match status" value="1"/>
</dbReference>
<dbReference type="OrthoDB" id="6018897at2759"/>
<dbReference type="SMART" id="SM01196">
    <property type="entry name" value="FERM_C"/>
    <property type="match status" value="1"/>
</dbReference>
<dbReference type="CDD" id="cd13194">
    <property type="entry name" value="FERM_C_ERM"/>
    <property type="match status" value="1"/>
</dbReference>
<dbReference type="InterPro" id="IPR019749">
    <property type="entry name" value="Band_41_domain"/>
</dbReference>
<dbReference type="InterPro" id="IPR041789">
    <property type="entry name" value="ERM_FERM_C"/>
</dbReference>
<dbReference type="InterPro" id="IPR046810">
    <property type="entry name" value="ERM_helical"/>
</dbReference>
<dbReference type="Gene3D" id="2.30.29.30">
    <property type="entry name" value="Pleckstrin-homology domain (PH domain)/Phosphotyrosine-binding domain (PTB)"/>
    <property type="match status" value="1"/>
</dbReference>
<dbReference type="PIRSF" id="PIRSF002305">
    <property type="entry name" value="ERM"/>
    <property type="match status" value="1"/>
</dbReference>
<dbReference type="SUPFAM" id="SSF50729">
    <property type="entry name" value="PH domain-like"/>
    <property type="match status" value="1"/>
</dbReference>
<gene>
    <name evidence="7" type="primary">LOC109467654</name>
</gene>
<dbReference type="FunFam" id="1.20.80.10:FF:000002">
    <property type="entry name" value="radixin isoform X1"/>
    <property type="match status" value="1"/>
</dbReference>
<evidence type="ECO:0000259" key="5">
    <source>
        <dbReference type="PROSITE" id="PS50057"/>
    </source>
</evidence>
<dbReference type="GO" id="GO:0005886">
    <property type="term" value="C:plasma membrane"/>
    <property type="evidence" value="ECO:0007669"/>
    <property type="project" value="UniProtKB-SubCell"/>
</dbReference>
<sequence>MPWLTLKRAPKTFDVRVTTMDAEMEFSLEWKSTGRHLFDLVCRTIGLRETWYFGLQYIDKKGYTAWLKFDRKVRDQDLPHEEPVNFLFMAKFYPEAVEEELIQEITQHLFFLQVKQCILNMDIYCPPEASVLLASYAVQAKYGDYDRSVYQPGFLCNDDLLPQRVLDQYKMTPQMWEERIVGLYADHRGMTRDEAEMEYLKIAQDLEMYGVNYFHIKNKKDTDLWLGVDALGVNVYEYNNRLTPKISFPWSEIRNISFHDKRFVIKPVDKKAPDFVFFAPKLRVNKLVLELCVGNHELFMRRRKLDSMEVQQMKAQAKEEKARKQIERARLLREKQLREEAVREKEELERKLALFQDEARMANDALLRSEETADLLAEKAKIAEEEAMLLAQKAAEAEQEMNRLQVSALRSEEEKVVLEHRVRETELIALRIAEDSERRAKEAEELKEQLIKAKENEKFAKDKLIELTRNPLNDTLGSETKTEQKKETQYGYPQFNYMTGDAITNEHLRELDMRLEHELSLSMDSADNSMELLSDNDVEQLSREIEKERMEYMEKSKHLQEQLSELKKEIEVLKDEDKETQYDKLHNINVEMGETKYSTLKRIKAGTAKARVAFFEEL</sequence>
<dbReference type="Pfam" id="PF09379">
    <property type="entry name" value="FERM_N"/>
    <property type="match status" value="1"/>
</dbReference>
<dbReference type="Pfam" id="PF09380">
    <property type="entry name" value="FERM_C"/>
    <property type="match status" value="1"/>
</dbReference>
<evidence type="ECO:0000313" key="7">
    <source>
        <dbReference type="RefSeq" id="XP_019621260.1"/>
    </source>
</evidence>
<dbReference type="PRINTS" id="PR00935">
    <property type="entry name" value="BAND41"/>
</dbReference>